<sequence>MKFSEESMTHQDEALQGGPARPDHTHDDPKVAANAPDAPAPRKLVLFADGTGNAFTTQESSVWRLYEALDHTQPDQIAHYIKGVGTAGWAPLAALDGATGIGVPGNVRKLYRFLCWNWREGDEIYIFGFSRGAFTARTLAAMISSQGLMPAVIDDTPVSHAEMERNAKAAWREYRRDTVPWTKSLPTIWVTRWIRDFLLFIYHWLCGHRSYAEVRSKMGVRKDVEIEFLGLFDTVEAFGVPIEELRLAVDWAIWPISFRNHRLSHKVRQACHALALDDERTTFHPLRIDQSHPGREQIVKEVWFAGVHSDIGGGYPESTLSFVPLVWMVEQLRGRLRFQDGEIEHFQDYQSAIGPRHDSRSGAAVLYRYGPRPILAGRENGGEPVVHFAVIERMLFGCDDYAPIMLPADCRVLLPNDTKLPDGTVLPGGTRLPDGTVLPDGTRPPDGAVLPAGTTLPLQSKKTDEREKELEEQLVRALLKIAYLAKATGPRRKLEAEAFITMSTPDPGMSSLTRDTVWWRRVAYFSLLFMVAFIAVFPWIARGLVGSSEDGGLRDTWFLKRVTDTDWLLSAVVAPLTNILRHVLPAYATPWLDIATYYPVLTSAVLLLTLWVWNKNSVLRDNIQERARLAWNTPRRKASREHITTSGRALRFGNWMRHNMGWAQTLFARRLMPIGFLFIIFSSALLMVSTSYFTGRVALGRVCSAPEVKTASGPRVERGKPVLDEALSAGSVFETRDFCWWSGLAVEKGRKYRVWLDIDEPWFDRTIMTGVNGFGTDLARYIFLPMRRLYGADWFQPVVRIGSKGINDVPLTAINVEPADVLPRRKDPTLPAEDDLEKSPDHRYWVRVEDELGDNDPHRAKLKALDGFLPIQADDLPVAREVWKRQNLTGRVVAEFVAPESGELFFYVNDAVQIFPTVLPCCFTPWWLAPFQGRTEKFYDNNSGTARIKVQRLPVPPQPPEKPAQTVSAR</sequence>
<name>A0AAE7NKD6_9BRAD</name>
<dbReference type="AlphaFoldDB" id="A0AAE7NKD6"/>
<dbReference type="PANTHER" id="PTHR33840">
    <property type="match status" value="1"/>
</dbReference>
<accession>A0AAE7NKD6</accession>
<dbReference type="PANTHER" id="PTHR33840:SF1">
    <property type="entry name" value="TLE1 PHOSPHOLIPASE DOMAIN-CONTAINING PROTEIN"/>
    <property type="match status" value="1"/>
</dbReference>
<feature type="compositionally biased region" description="Basic and acidic residues" evidence="1">
    <location>
        <begin position="1"/>
        <end position="13"/>
    </location>
</feature>
<feature type="transmembrane region" description="Helical" evidence="2">
    <location>
        <begin position="522"/>
        <end position="541"/>
    </location>
</feature>
<dbReference type="EMBL" id="CP030050">
    <property type="protein sequence ID" value="QOZ65825.1"/>
    <property type="molecule type" value="Genomic_DNA"/>
</dbReference>
<protein>
    <submittedName>
        <fullName evidence="4">DUF2235 domain-containing protein</fullName>
    </submittedName>
</protein>
<dbReference type="Proteomes" id="UP000594015">
    <property type="component" value="Chromosome"/>
</dbReference>
<dbReference type="Pfam" id="PF09994">
    <property type="entry name" value="T6SS_Tle1-like_cat"/>
    <property type="match status" value="1"/>
</dbReference>
<evidence type="ECO:0000313" key="4">
    <source>
        <dbReference type="EMBL" id="QOZ65825.1"/>
    </source>
</evidence>
<feature type="region of interest" description="Disordered" evidence="1">
    <location>
        <begin position="1"/>
        <end position="37"/>
    </location>
</feature>
<dbReference type="InterPro" id="IPR018712">
    <property type="entry name" value="Tle1-like_cat"/>
</dbReference>
<feature type="compositionally biased region" description="Basic and acidic residues" evidence="1">
    <location>
        <begin position="21"/>
        <end position="30"/>
    </location>
</feature>
<feature type="region of interest" description="Disordered" evidence="1">
    <location>
        <begin position="424"/>
        <end position="454"/>
    </location>
</feature>
<feature type="transmembrane region" description="Helical" evidence="2">
    <location>
        <begin position="674"/>
        <end position="693"/>
    </location>
</feature>
<reference evidence="4 5" key="1">
    <citation type="submission" date="2018-06" db="EMBL/GenBank/DDBJ databases">
        <title>Comparative genomics of Bradyrhizobium nodulating Arachidis hypogaea.</title>
        <authorList>
            <person name="Li Y."/>
        </authorList>
    </citation>
    <scope>NUCLEOTIDE SEQUENCE [LARGE SCALE GENOMIC DNA]</scope>
    <source>
        <strain evidence="4 5">CCBAU 051107</strain>
    </source>
</reference>
<organism evidence="4 5">
    <name type="scientific">Bradyrhizobium arachidis</name>
    <dbReference type="NCBI Taxonomy" id="858423"/>
    <lineage>
        <taxon>Bacteria</taxon>
        <taxon>Pseudomonadati</taxon>
        <taxon>Pseudomonadota</taxon>
        <taxon>Alphaproteobacteria</taxon>
        <taxon>Hyphomicrobiales</taxon>
        <taxon>Nitrobacteraceae</taxon>
        <taxon>Bradyrhizobium</taxon>
    </lineage>
</organism>
<keyword evidence="2" id="KW-0812">Transmembrane</keyword>
<evidence type="ECO:0000256" key="1">
    <source>
        <dbReference type="SAM" id="MobiDB-lite"/>
    </source>
</evidence>
<keyword evidence="2" id="KW-1133">Transmembrane helix</keyword>
<proteinExistence type="predicted"/>
<evidence type="ECO:0000259" key="3">
    <source>
        <dbReference type="Pfam" id="PF09994"/>
    </source>
</evidence>
<evidence type="ECO:0000256" key="2">
    <source>
        <dbReference type="SAM" id="Phobius"/>
    </source>
</evidence>
<feature type="domain" description="T6SS Phospholipase effector Tle1-like catalytic" evidence="3">
    <location>
        <begin position="42"/>
        <end position="331"/>
    </location>
</feature>
<feature type="transmembrane region" description="Helical" evidence="2">
    <location>
        <begin position="594"/>
        <end position="613"/>
    </location>
</feature>
<keyword evidence="2" id="KW-0472">Membrane</keyword>
<evidence type="ECO:0000313" key="5">
    <source>
        <dbReference type="Proteomes" id="UP000594015"/>
    </source>
</evidence>
<dbReference type="KEGG" id="barh:WN72_04755"/>
<gene>
    <name evidence="4" type="ORF">WN72_04755</name>
</gene>